<dbReference type="OMA" id="YCREILY"/>
<organism evidence="2 3">
    <name type="scientific">Aotus nancymaae</name>
    <name type="common">Ma's night monkey</name>
    <dbReference type="NCBI Taxonomy" id="37293"/>
    <lineage>
        <taxon>Eukaryota</taxon>
        <taxon>Metazoa</taxon>
        <taxon>Chordata</taxon>
        <taxon>Craniata</taxon>
        <taxon>Vertebrata</taxon>
        <taxon>Euteleostomi</taxon>
        <taxon>Mammalia</taxon>
        <taxon>Eutheria</taxon>
        <taxon>Euarchontoglires</taxon>
        <taxon>Primates</taxon>
        <taxon>Haplorrhini</taxon>
        <taxon>Platyrrhini</taxon>
        <taxon>Aotidae</taxon>
        <taxon>Aotus</taxon>
    </lineage>
</organism>
<keyword evidence="1" id="KW-0472">Membrane</keyword>
<evidence type="ECO:0000313" key="3">
    <source>
        <dbReference type="Proteomes" id="UP000233020"/>
    </source>
</evidence>
<sequence length="74" mass="8203">MILLGSSVSSRLRVKIWVMGKLVMTPLFFLMALLGSSCPPPVYTVVDCRETLYLSLSFSTGFALFSIVTHKVVF</sequence>
<dbReference type="GeneTree" id="ENSGT00910000147790"/>
<reference evidence="2" key="1">
    <citation type="submission" date="2025-08" db="UniProtKB">
        <authorList>
            <consortium name="Ensembl"/>
        </authorList>
    </citation>
    <scope>IDENTIFICATION</scope>
</reference>
<feature type="transmembrane region" description="Helical" evidence="1">
    <location>
        <begin position="54"/>
        <end position="73"/>
    </location>
</feature>
<dbReference type="AlphaFoldDB" id="A0A2K5CS73"/>
<protein>
    <submittedName>
        <fullName evidence="2">Uncharacterized protein</fullName>
    </submittedName>
</protein>
<name>A0A2K5CS73_AOTNA</name>
<evidence type="ECO:0000313" key="2">
    <source>
        <dbReference type="Ensembl" id="ENSANAP00000011534.1"/>
    </source>
</evidence>
<proteinExistence type="predicted"/>
<accession>A0A2K5CS73</accession>
<keyword evidence="1" id="KW-0812">Transmembrane</keyword>
<evidence type="ECO:0000256" key="1">
    <source>
        <dbReference type="SAM" id="Phobius"/>
    </source>
</evidence>
<dbReference type="Ensembl" id="ENSANAT00000029346.1">
    <property type="protein sequence ID" value="ENSANAP00000011534.1"/>
    <property type="gene ID" value="ENSANAG00000023723.1"/>
</dbReference>
<keyword evidence="1" id="KW-1133">Transmembrane helix</keyword>
<dbReference type="Proteomes" id="UP000233020">
    <property type="component" value="Unplaced"/>
</dbReference>
<keyword evidence="3" id="KW-1185">Reference proteome</keyword>
<reference evidence="2" key="2">
    <citation type="submission" date="2025-09" db="UniProtKB">
        <authorList>
            <consortium name="Ensembl"/>
        </authorList>
    </citation>
    <scope>IDENTIFICATION</scope>
</reference>